<comment type="caution">
    <text evidence="2">The sequence shown here is derived from an EMBL/GenBank/DDBJ whole genome shotgun (WGS) entry which is preliminary data.</text>
</comment>
<organism evidence="2 3">
    <name type="scientific">Elysia crispata</name>
    <name type="common">lettuce slug</name>
    <dbReference type="NCBI Taxonomy" id="231223"/>
    <lineage>
        <taxon>Eukaryota</taxon>
        <taxon>Metazoa</taxon>
        <taxon>Spiralia</taxon>
        <taxon>Lophotrochozoa</taxon>
        <taxon>Mollusca</taxon>
        <taxon>Gastropoda</taxon>
        <taxon>Heterobranchia</taxon>
        <taxon>Euthyneura</taxon>
        <taxon>Panpulmonata</taxon>
        <taxon>Sacoglossa</taxon>
        <taxon>Placobranchoidea</taxon>
        <taxon>Plakobranchidae</taxon>
        <taxon>Elysia</taxon>
    </lineage>
</organism>
<dbReference type="EMBL" id="JAWDGP010007919">
    <property type="protein sequence ID" value="KAK3700247.1"/>
    <property type="molecule type" value="Genomic_DNA"/>
</dbReference>
<keyword evidence="3" id="KW-1185">Reference proteome</keyword>
<feature type="region of interest" description="Disordered" evidence="1">
    <location>
        <begin position="1"/>
        <end position="83"/>
    </location>
</feature>
<reference evidence="2" key="1">
    <citation type="journal article" date="2023" name="G3 (Bethesda)">
        <title>A reference genome for the long-term kleptoplast-retaining sea slug Elysia crispata morphotype clarki.</title>
        <authorList>
            <person name="Eastman K.E."/>
            <person name="Pendleton A.L."/>
            <person name="Shaikh M.A."/>
            <person name="Suttiyut T."/>
            <person name="Ogas R."/>
            <person name="Tomko P."/>
            <person name="Gavelis G."/>
            <person name="Widhalm J.R."/>
            <person name="Wisecaver J.H."/>
        </authorList>
    </citation>
    <scope>NUCLEOTIDE SEQUENCE</scope>
    <source>
        <strain evidence="2">ECLA1</strain>
    </source>
</reference>
<gene>
    <name evidence="2" type="ORF">RRG08_033525</name>
</gene>
<dbReference type="AlphaFoldDB" id="A0AAE0XNT9"/>
<proteinExistence type="predicted"/>
<feature type="compositionally biased region" description="Basic and acidic residues" evidence="1">
    <location>
        <begin position="55"/>
        <end position="75"/>
    </location>
</feature>
<feature type="compositionally biased region" description="Polar residues" evidence="1">
    <location>
        <begin position="1"/>
        <end position="11"/>
    </location>
</feature>
<evidence type="ECO:0000256" key="1">
    <source>
        <dbReference type="SAM" id="MobiDB-lite"/>
    </source>
</evidence>
<name>A0AAE0XNT9_9GAST</name>
<accession>A0AAE0XNT9</accession>
<dbReference type="Proteomes" id="UP001283361">
    <property type="component" value="Unassembled WGS sequence"/>
</dbReference>
<sequence>MRKVQELTSLPYSCEPGQARHSPIGVLQHCEHGRRGKKGNQETGFKKLGRKQRLQNKDDSVRRRKRESGEAEASRKKQKPNQQ</sequence>
<protein>
    <submittedName>
        <fullName evidence="2">Uncharacterized protein</fullName>
    </submittedName>
</protein>
<evidence type="ECO:0000313" key="2">
    <source>
        <dbReference type="EMBL" id="KAK3700247.1"/>
    </source>
</evidence>
<evidence type="ECO:0000313" key="3">
    <source>
        <dbReference type="Proteomes" id="UP001283361"/>
    </source>
</evidence>